<dbReference type="Proteomes" id="UP000011885">
    <property type="component" value="Unassembled WGS sequence"/>
</dbReference>
<sequence length="59" mass="6311">MFGARDFDWLGSRLVWGLDEGASKEVPVPQAGALLSRMWADTLRLSATAASDGGLFPLC</sequence>
<gene>
    <name evidence="1" type="ORF">RSSM_04585</name>
</gene>
<accession>M5U7Y4</accession>
<dbReference type="PATRIC" id="fig|1263870.3.peg.4850"/>
<evidence type="ECO:0000313" key="2">
    <source>
        <dbReference type="Proteomes" id="UP000011885"/>
    </source>
</evidence>
<name>M5U7Y4_9BACT</name>
<dbReference type="AlphaFoldDB" id="M5U7Y4"/>
<reference evidence="1 2" key="1">
    <citation type="journal article" date="2013" name="Mar. Genomics">
        <title>Expression of sulfatases in Rhodopirellula baltica and the diversity of sulfatases in the genus Rhodopirellula.</title>
        <authorList>
            <person name="Wegner C.E."/>
            <person name="Richter-Heitmann T."/>
            <person name="Klindworth A."/>
            <person name="Klockow C."/>
            <person name="Richter M."/>
            <person name="Achstetter T."/>
            <person name="Glockner F.O."/>
            <person name="Harder J."/>
        </authorList>
    </citation>
    <scope>NUCLEOTIDE SEQUENCE [LARGE SCALE GENOMIC DNA]</scope>
    <source>
        <strain evidence="1 2">SM41</strain>
    </source>
</reference>
<dbReference type="EMBL" id="ANOH01000315">
    <property type="protein sequence ID" value="EMI53981.1"/>
    <property type="molecule type" value="Genomic_DNA"/>
</dbReference>
<keyword evidence="2" id="KW-1185">Reference proteome</keyword>
<organism evidence="1 2">
    <name type="scientific">Rhodopirellula sallentina SM41</name>
    <dbReference type="NCBI Taxonomy" id="1263870"/>
    <lineage>
        <taxon>Bacteria</taxon>
        <taxon>Pseudomonadati</taxon>
        <taxon>Planctomycetota</taxon>
        <taxon>Planctomycetia</taxon>
        <taxon>Pirellulales</taxon>
        <taxon>Pirellulaceae</taxon>
        <taxon>Rhodopirellula</taxon>
    </lineage>
</organism>
<evidence type="ECO:0000313" key="1">
    <source>
        <dbReference type="EMBL" id="EMI53981.1"/>
    </source>
</evidence>
<protein>
    <submittedName>
        <fullName evidence="1">Uncharacterized protein</fullName>
    </submittedName>
</protein>
<comment type="caution">
    <text evidence="1">The sequence shown here is derived from an EMBL/GenBank/DDBJ whole genome shotgun (WGS) entry which is preliminary data.</text>
</comment>
<proteinExistence type="predicted"/>